<accession>A0AAW3W7S5</accession>
<reference evidence="2" key="2">
    <citation type="journal article" date="2022" name="Nat. Biotechnol.">
        <title>Carbon-negative production of acetone and isopropanol by gas fermentation at industrial pilot scale.</title>
        <authorList>
            <person name="Liew F.E."/>
            <person name="Nogle R."/>
            <person name="Abdalla T."/>
            <person name="Rasor B.J."/>
            <person name="Canter C."/>
            <person name="Jensen R.O."/>
            <person name="Wang L."/>
            <person name="Strutz J."/>
            <person name="Chirania P."/>
            <person name="De Tissera S."/>
            <person name="Mueller A.P."/>
            <person name="Ruan Z."/>
            <person name="Gao A."/>
            <person name="Tran L."/>
            <person name="Engle N.L."/>
            <person name="Bromley J.C."/>
            <person name="Daniell J."/>
            <person name="Conrado R."/>
            <person name="Tschaplinski T.J."/>
            <person name="Giannone R.J."/>
            <person name="Hettich R.L."/>
            <person name="Karim A.S."/>
            <person name="Simpson S.D."/>
            <person name="Brown S.D."/>
            <person name="Leang C."/>
            <person name="Jewett M.C."/>
            <person name="Kopke M."/>
        </authorList>
    </citation>
    <scope>NUCLEOTIDE SEQUENCE</scope>
    <source>
        <strain evidence="2">DJ015</strain>
    </source>
</reference>
<proteinExistence type="predicted"/>
<name>A0AAW3W7S5_CLOBE</name>
<sequence length="347" mass="41205">MGNNSYLIVFDTNILCVEYKKNGDFTTFYFNSTFKNIIDKIEELDVYEHIEVAIPSVVWAEMKEQKISSYYTKLQEVNDKVKKFKFPFHDFVSANDDTKYESYLEDELEIYKEKIRKRQVKTRELNLPTSNRFESIINRAFKKKPPFEGKEGIADKGFKDALLWESILEFKEQNKDCSILLYTNDKIFNEALKTEYADLFEGEEIKIFRPNEESLLIKEIETIAKNIDEYTYIPELVGESQDIIDWLYSNEFKEQFLNYKDSFKVINKYISFNDIEILDIDEIYYGDEIDDPIYEIQVTLSAEVIFDIKGGAQIKDTYDMLIWIHLIEEGVFVVDNIEIEDYEEVYE</sequence>
<gene>
    <name evidence="2" type="ORF">HGI39_09885</name>
</gene>
<evidence type="ECO:0000259" key="1">
    <source>
        <dbReference type="Pfam" id="PF16289"/>
    </source>
</evidence>
<dbReference type="AlphaFoldDB" id="A0AAW3W7S5"/>
<evidence type="ECO:0000313" key="2">
    <source>
        <dbReference type="EMBL" id="MBC2475014.1"/>
    </source>
</evidence>
<dbReference type="EMBL" id="JABAGV010000021">
    <property type="protein sequence ID" value="MBC2475014.1"/>
    <property type="molecule type" value="Genomic_DNA"/>
</dbReference>
<dbReference type="RefSeq" id="WP_161223215.1">
    <property type="nucleotide sequence ID" value="NZ_JABAGV010000021.1"/>
</dbReference>
<dbReference type="Pfam" id="PF16289">
    <property type="entry name" value="PIN_12"/>
    <property type="match status" value="1"/>
</dbReference>
<feature type="domain" description="DUF4935" evidence="1">
    <location>
        <begin position="8"/>
        <end position="187"/>
    </location>
</feature>
<comment type="caution">
    <text evidence="2">The sequence shown here is derived from an EMBL/GenBank/DDBJ whole genome shotgun (WGS) entry which is preliminary data.</text>
</comment>
<evidence type="ECO:0000313" key="3">
    <source>
        <dbReference type="Proteomes" id="UP001194098"/>
    </source>
</evidence>
<dbReference type="Proteomes" id="UP001194098">
    <property type="component" value="Unassembled WGS sequence"/>
</dbReference>
<reference evidence="2" key="1">
    <citation type="submission" date="2020-04" db="EMBL/GenBank/DDBJ databases">
        <authorList>
            <person name="Brown S."/>
        </authorList>
    </citation>
    <scope>NUCLEOTIDE SEQUENCE</scope>
    <source>
        <strain evidence="2">DJ015</strain>
    </source>
</reference>
<dbReference type="InterPro" id="IPR032557">
    <property type="entry name" value="DUF4935"/>
</dbReference>
<protein>
    <submittedName>
        <fullName evidence="2">DUF4935 domain-containing protein</fullName>
    </submittedName>
</protein>
<organism evidence="2 3">
    <name type="scientific">Clostridium beijerinckii</name>
    <name type="common">Clostridium MP</name>
    <dbReference type="NCBI Taxonomy" id="1520"/>
    <lineage>
        <taxon>Bacteria</taxon>
        <taxon>Bacillati</taxon>
        <taxon>Bacillota</taxon>
        <taxon>Clostridia</taxon>
        <taxon>Eubacteriales</taxon>
        <taxon>Clostridiaceae</taxon>
        <taxon>Clostridium</taxon>
    </lineage>
</organism>